<evidence type="ECO:0000256" key="1">
    <source>
        <dbReference type="SAM" id="MobiDB-lite"/>
    </source>
</evidence>
<evidence type="ECO:0000256" key="3">
    <source>
        <dbReference type="SAM" id="SignalP"/>
    </source>
</evidence>
<dbReference type="Pfam" id="PF04536">
    <property type="entry name" value="TPM_phosphatase"/>
    <property type="match status" value="1"/>
</dbReference>
<evidence type="ECO:0000259" key="4">
    <source>
        <dbReference type="Pfam" id="PF04536"/>
    </source>
</evidence>
<dbReference type="PANTHER" id="PTHR30373:SF2">
    <property type="entry name" value="UPF0603 PROTEIN YGCG"/>
    <property type="match status" value="1"/>
</dbReference>
<feature type="chain" id="PRO_5011630102" description="TPM domain-containing protein" evidence="3">
    <location>
        <begin position="26"/>
        <end position="353"/>
    </location>
</feature>
<dbReference type="STRING" id="588602.SAMN04487991_2493"/>
<feature type="signal peptide" evidence="3">
    <location>
        <begin position="1"/>
        <end position="25"/>
    </location>
</feature>
<keyword evidence="2" id="KW-1133">Transmembrane helix</keyword>
<feature type="domain" description="TPM" evidence="4">
    <location>
        <begin position="36"/>
        <end position="160"/>
    </location>
</feature>
<feature type="compositionally biased region" description="Gly residues" evidence="1">
    <location>
        <begin position="337"/>
        <end position="353"/>
    </location>
</feature>
<protein>
    <recommendedName>
        <fullName evidence="4">TPM domain-containing protein</fullName>
    </recommendedName>
</protein>
<organism evidence="5 6">
    <name type="scientific">Celeribacter neptunius</name>
    <dbReference type="NCBI Taxonomy" id="588602"/>
    <lineage>
        <taxon>Bacteria</taxon>
        <taxon>Pseudomonadati</taxon>
        <taxon>Pseudomonadota</taxon>
        <taxon>Alphaproteobacteria</taxon>
        <taxon>Rhodobacterales</taxon>
        <taxon>Roseobacteraceae</taxon>
        <taxon>Celeribacter</taxon>
    </lineage>
</organism>
<accession>A0A1I3SJI0</accession>
<dbReference type="PANTHER" id="PTHR30373">
    <property type="entry name" value="UPF0603 PROTEIN YGCG"/>
    <property type="match status" value="1"/>
</dbReference>
<dbReference type="EMBL" id="FORH01000004">
    <property type="protein sequence ID" value="SFJ58894.1"/>
    <property type="molecule type" value="Genomic_DNA"/>
</dbReference>
<dbReference type="InterPro" id="IPR007621">
    <property type="entry name" value="TPM_dom"/>
</dbReference>
<proteinExistence type="predicted"/>
<sequence>MICGGFFVRVFLFLSMFLCAVPAMAQDYPDYSEIYVNDFADLLGEAVEEDIRERLKTLRRETGVEFTVVTIGAMSDYGHHGEIEPFATGLFNSWGVGDAEKNDGLMMLVSRWDRKIRLEVGSGYGTSMNAPMQQVIDGDILPYFRKDRYEEGISNGVDRTILAVTGSWPGEYDFDAPQRLFGSFSRFITGLGNWIWAILAGFVPFPLMIYRRWKRNTPRICPNDGMKMTRLDEVWDDNHLQKGQITEEELRSVDYDVWQCPKCEHVKIEGYRAWFSQYSICRNCGYRTVEGDTTILESATTTSTGRKRIDYHCLNCGDEYSVTRTIPKVSKSSSSGGSFGGGSSSGGGASGSW</sequence>
<keyword evidence="2" id="KW-0812">Transmembrane</keyword>
<evidence type="ECO:0000256" key="2">
    <source>
        <dbReference type="SAM" id="Phobius"/>
    </source>
</evidence>
<dbReference type="AlphaFoldDB" id="A0A1I3SJI0"/>
<evidence type="ECO:0000313" key="6">
    <source>
        <dbReference type="Proteomes" id="UP000199630"/>
    </source>
</evidence>
<keyword evidence="3" id="KW-0732">Signal</keyword>
<dbReference type="Proteomes" id="UP000199630">
    <property type="component" value="Unassembled WGS sequence"/>
</dbReference>
<name>A0A1I3SJI0_9RHOB</name>
<feature type="region of interest" description="Disordered" evidence="1">
    <location>
        <begin position="329"/>
        <end position="353"/>
    </location>
</feature>
<feature type="transmembrane region" description="Helical" evidence="2">
    <location>
        <begin position="191"/>
        <end position="210"/>
    </location>
</feature>
<keyword evidence="6" id="KW-1185">Reference proteome</keyword>
<keyword evidence="2" id="KW-0472">Membrane</keyword>
<gene>
    <name evidence="5" type="ORF">SAMN04487991_2493</name>
</gene>
<reference evidence="6" key="1">
    <citation type="submission" date="2016-10" db="EMBL/GenBank/DDBJ databases">
        <authorList>
            <person name="Varghese N."/>
            <person name="Submissions S."/>
        </authorList>
    </citation>
    <scope>NUCLEOTIDE SEQUENCE [LARGE SCALE GENOMIC DNA]</scope>
    <source>
        <strain evidence="6">DSM 26471</strain>
    </source>
</reference>
<evidence type="ECO:0000313" key="5">
    <source>
        <dbReference type="EMBL" id="SFJ58894.1"/>
    </source>
</evidence>
<dbReference type="Gene3D" id="3.10.310.50">
    <property type="match status" value="1"/>
</dbReference>